<accession>A0A8S1BIS4</accession>
<dbReference type="AlphaFoldDB" id="A0A8S1BIS4"/>
<gene>
    <name evidence="1" type="ORF">APLA_LOCUS16556</name>
</gene>
<reference evidence="1 2" key="1">
    <citation type="submission" date="2020-04" db="EMBL/GenBank/DDBJ databases">
        <authorList>
            <person name="Wallbank WR R."/>
            <person name="Pardo Diaz C."/>
            <person name="Kozak K."/>
            <person name="Martin S."/>
            <person name="Jiggins C."/>
            <person name="Moest M."/>
            <person name="Warren A I."/>
            <person name="Byers J.R.P. K."/>
            <person name="Montejo-Kovacevich G."/>
            <person name="Yen C E."/>
        </authorList>
    </citation>
    <scope>NUCLEOTIDE SEQUENCE [LARGE SCALE GENOMIC DNA]</scope>
</reference>
<name>A0A8S1BIS4_ARCPL</name>
<proteinExistence type="predicted"/>
<keyword evidence="2" id="KW-1185">Reference proteome</keyword>
<dbReference type="Proteomes" id="UP000494106">
    <property type="component" value="Unassembled WGS sequence"/>
</dbReference>
<dbReference type="EMBL" id="CADEBC010000598">
    <property type="protein sequence ID" value="CAB3258512.1"/>
    <property type="molecule type" value="Genomic_DNA"/>
</dbReference>
<evidence type="ECO:0000313" key="2">
    <source>
        <dbReference type="Proteomes" id="UP000494106"/>
    </source>
</evidence>
<organism evidence="1 2">
    <name type="scientific">Arctia plantaginis</name>
    <name type="common">Wood tiger moth</name>
    <name type="synonym">Phalaena plantaginis</name>
    <dbReference type="NCBI Taxonomy" id="874455"/>
    <lineage>
        <taxon>Eukaryota</taxon>
        <taxon>Metazoa</taxon>
        <taxon>Ecdysozoa</taxon>
        <taxon>Arthropoda</taxon>
        <taxon>Hexapoda</taxon>
        <taxon>Insecta</taxon>
        <taxon>Pterygota</taxon>
        <taxon>Neoptera</taxon>
        <taxon>Endopterygota</taxon>
        <taxon>Lepidoptera</taxon>
        <taxon>Glossata</taxon>
        <taxon>Ditrysia</taxon>
        <taxon>Noctuoidea</taxon>
        <taxon>Erebidae</taxon>
        <taxon>Arctiinae</taxon>
        <taxon>Arctia</taxon>
    </lineage>
</organism>
<sequence>MEADNLNSLLEQFEALPAVREPTIKLNNFVKIETSEIATIPVLEANDLKSYIEKVGSIEKVKTLKRSEPVINVKDRKENKPIQNYCLFKKRHNDLKKTQNLSKPEVTVVTNKK</sequence>
<evidence type="ECO:0000313" key="1">
    <source>
        <dbReference type="EMBL" id="CAB3258512.1"/>
    </source>
</evidence>
<comment type="caution">
    <text evidence="1">The sequence shown here is derived from an EMBL/GenBank/DDBJ whole genome shotgun (WGS) entry which is preliminary data.</text>
</comment>
<protein>
    <submittedName>
        <fullName evidence="1">Uncharacterized protein</fullName>
    </submittedName>
</protein>